<protein>
    <submittedName>
        <fullName evidence="2">Uncharacterized protein</fullName>
    </submittedName>
</protein>
<reference evidence="2 3" key="1">
    <citation type="journal article" date="2019" name="Commun. Biol.">
        <title>The bagworm genome reveals a unique fibroin gene that provides high tensile strength.</title>
        <authorList>
            <person name="Kono N."/>
            <person name="Nakamura H."/>
            <person name="Ohtoshi R."/>
            <person name="Tomita M."/>
            <person name="Numata K."/>
            <person name="Arakawa K."/>
        </authorList>
    </citation>
    <scope>NUCLEOTIDE SEQUENCE [LARGE SCALE GENOMIC DNA]</scope>
</reference>
<proteinExistence type="predicted"/>
<feature type="compositionally biased region" description="Basic and acidic residues" evidence="1">
    <location>
        <begin position="38"/>
        <end position="47"/>
    </location>
</feature>
<evidence type="ECO:0000313" key="2">
    <source>
        <dbReference type="EMBL" id="GBP79505.1"/>
    </source>
</evidence>
<dbReference type="EMBL" id="BGZK01001416">
    <property type="protein sequence ID" value="GBP79505.1"/>
    <property type="molecule type" value="Genomic_DNA"/>
</dbReference>
<name>A0A4C1YYT9_EUMVA</name>
<sequence length="144" mass="16754">MSPFHLKSQNNIAAFRFEIGGAPLRVTVTISTSATSSREGRRDDRCGHTAHRSRTNNNNNINSHLFPRRVDRGYRFRSGTIKWNLMYRSSVRERRSVARFQNGRRARPLQFPRRYVTATMNDCREESVPIARPALVTLLRVYVF</sequence>
<evidence type="ECO:0000313" key="3">
    <source>
        <dbReference type="Proteomes" id="UP000299102"/>
    </source>
</evidence>
<dbReference type="AlphaFoldDB" id="A0A4C1YYT9"/>
<dbReference type="Proteomes" id="UP000299102">
    <property type="component" value="Unassembled WGS sequence"/>
</dbReference>
<feature type="region of interest" description="Disordered" evidence="1">
    <location>
        <begin position="33"/>
        <end position="64"/>
    </location>
</feature>
<comment type="caution">
    <text evidence="2">The sequence shown here is derived from an EMBL/GenBank/DDBJ whole genome shotgun (WGS) entry which is preliminary data.</text>
</comment>
<evidence type="ECO:0000256" key="1">
    <source>
        <dbReference type="SAM" id="MobiDB-lite"/>
    </source>
</evidence>
<gene>
    <name evidence="2" type="ORF">EVAR_58516_1</name>
</gene>
<keyword evidence="3" id="KW-1185">Reference proteome</keyword>
<organism evidence="2 3">
    <name type="scientific">Eumeta variegata</name>
    <name type="common">Bagworm moth</name>
    <name type="synonym">Eumeta japonica</name>
    <dbReference type="NCBI Taxonomy" id="151549"/>
    <lineage>
        <taxon>Eukaryota</taxon>
        <taxon>Metazoa</taxon>
        <taxon>Ecdysozoa</taxon>
        <taxon>Arthropoda</taxon>
        <taxon>Hexapoda</taxon>
        <taxon>Insecta</taxon>
        <taxon>Pterygota</taxon>
        <taxon>Neoptera</taxon>
        <taxon>Endopterygota</taxon>
        <taxon>Lepidoptera</taxon>
        <taxon>Glossata</taxon>
        <taxon>Ditrysia</taxon>
        <taxon>Tineoidea</taxon>
        <taxon>Psychidae</taxon>
        <taxon>Oiketicinae</taxon>
        <taxon>Eumeta</taxon>
    </lineage>
</organism>
<accession>A0A4C1YYT9</accession>